<evidence type="ECO:0000313" key="2">
    <source>
        <dbReference type="Proteomes" id="UP001497680"/>
    </source>
</evidence>
<dbReference type="Proteomes" id="UP001497680">
    <property type="component" value="Unassembled WGS sequence"/>
</dbReference>
<keyword evidence="1" id="KW-0808">Transferase</keyword>
<name>A0ACC0D5U2_9PEZI</name>
<reference evidence="1 2" key="1">
    <citation type="journal article" date="2022" name="New Phytol.">
        <title>Ecological generalism drives hyperdiversity of secondary metabolite gene clusters in xylarialean endophytes.</title>
        <authorList>
            <person name="Franco M.E.E."/>
            <person name="Wisecaver J.H."/>
            <person name="Arnold A.E."/>
            <person name="Ju Y.M."/>
            <person name="Slot J.C."/>
            <person name="Ahrendt S."/>
            <person name="Moore L.P."/>
            <person name="Eastman K.E."/>
            <person name="Scott K."/>
            <person name="Konkel Z."/>
            <person name="Mondo S.J."/>
            <person name="Kuo A."/>
            <person name="Hayes R.D."/>
            <person name="Haridas S."/>
            <person name="Andreopoulos B."/>
            <person name="Riley R."/>
            <person name="LaButti K."/>
            <person name="Pangilinan J."/>
            <person name="Lipzen A."/>
            <person name="Amirebrahimi M."/>
            <person name="Yan J."/>
            <person name="Adam C."/>
            <person name="Keymanesh K."/>
            <person name="Ng V."/>
            <person name="Louie K."/>
            <person name="Northen T."/>
            <person name="Drula E."/>
            <person name="Henrissat B."/>
            <person name="Hsieh H.M."/>
            <person name="Youens-Clark K."/>
            <person name="Lutzoni F."/>
            <person name="Miadlikowska J."/>
            <person name="Eastwood D.C."/>
            <person name="Hamelin R.C."/>
            <person name="Grigoriev I.V."/>
            <person name="U'Ren J.M."/>
        </authorList>
    </citation>
    <scope>NUCLEOTIDE SEQUENCE [LARGE SCALE GENOMIC DNA]</scope>
    <source>
        <strain evidence="1 2">ER1909</strain>
    </source>
</reference>
<keyword evidence="2" id="KW-1185">Reference proteome</keyword>
<proteinExistence type="predicted"/>
<keyword evidence="1" id="KW-0489">Methyltransferase</keyword>
<organism evidence="1 2">
    <name type="scientific">Hypoxylon rubiginosum</name>
    <dbReference type="NCBI Taxonomy" id="110542"/>
    <lineage>
        <taxon>Eukaryota</taxon>
        <taxon>Fungi</taxon>
        <taxon>Dikarya</taxon>
        <taxon>Ascomycota</taxon>
        <taxon>Pezizomycotina</taxon>
        <taxon>Sordariomycetes</taxon>
        <taxon>Xylariomycetidae</taxon>
        <taxon>Xylariales</taxon>
        <taxon>Hypoxylaceae</taxon>
        <taxon>Hypoxylon</taxon>
    </lineage>
</organism>
<accession>A0ACC0D5U2</accession>
<comment type="caution">
    <text evidence="1">The sequence shown here is derived from an EMBL/GenBank/DDBJ whole genome shotgun (WGS) entry which is preliminary data.</text>
</comment>
<evidence type="ECO:0000313" key="1">
    <source>
        <dbReference type="EMBL" id="KAI6087974.1"/>
    </source>
</evidence>
<sequence>MSNAIVQLEALANTPPTDPVERLALYNAAKKLVTATEDPFNTICRVNGSPMILTFSQVACDLGLFEKLAESTAPLSSISLGSSSGADPILLSRVLRFLASNDIITETGEDLYMANGVTGTLACRGFQAGIAHTFYATMPCLQATPKFLADTGYQNPADVLHSPFQVAHNTDKLAYVWAMEQPKLMADFNLWMTEQHQGQKTWLDVFDLAGHLEGSSSDTLIFVDIGGGLGQQCALLKEKHPQLPGRVVLQDQPFVLPHAIPTDGVEKLSFDFWTEQPLKGSRIYYMRNILEDYPDDKALAILENTLPAMSPGSLLIIDEMIIPNSGATLRSTVQDMVMMTSLASAERTERQWEALLDRAGLRVLQKTAYNEATGESIIVTMRKNQETGGG</sequence>
<dbReference type="EMBL" id="MU394304">
    <property type="protein sequence ID" value="KAI6087974.1"/>
    <property type="molecule type" value="Genomic_DNA"/>
</dbReference>
<gene>
    <name evidence="1" type="ORF">F4821DRAFT_258429</name>
</gene>
<protein>
    <submittedName>
        <fullName evidence="1">S-adenosyl-L-methionine-dependent methyltransferase</fullName>
    </submittedName>
</protein>